<evidence type="ECO:0000313" key="1">
    <source>
        <dbReference type="EMBL" id="GFD15156.1"/>
    </source>
</evidence>
<feature type="non-terminal residue" evidence="1">
    <location>
        <position position="126"/>
    </location>
</feature>
<proteinExistence type="predicted"/>
<organism evidence="1">
    <name type="scientific">Tanacetum cinerariifolium</name>
    <name type="common">Dalmatian daisy</name>
    <name type="synonym">Chrysanthemum cinerariifolium</name>
    <dbReference type="NCBI Taxonomy" id="118510"/>
    <lineage>
        <taxon>Eukaryota</taxon>
        <taxon>Viridiplantae</taxon>
        <taxon>Streptophyta</taxon>
        <taxon>Embryophyta</taxon>
        <taxon>Tracheophyta</taxon>
        <taxon>Spermatophyta</taxon>
        <taxon>Magnoliopsida</taxon>
        <taxon>eudicotyledons</taxon>
        <taxon>Gunneridae</taxon>
        <taxon>Pentapetalae</taxon>
        <taxon>asterids</taxon>
        <taxon>campanulids</taxon>
        <taxon>Asterales</taxon>
        <taxon>Asteraceae</taxon>
        <taxon>Asteroideae</taxon>
        <taxon>Anthemideae</taxon>
        <taxon>Anthemidinae</taxon>
        <taxon>Tanacetum</taxon>
    </lineage>
</organism>
<comment type="caution">
    <text evidence="1">The sequence shown here is derived from an EMBL/GenBank/DDBJ whole genome shotgun (WGS) entry which is preliminary data.</text>
</comment>
<name>A0A699U1B3_TANCI</name>
<accession>A0A699U1B3</accession>
<reference evidence="1" key="1">
    <citation type="journal article" date="2019" name="Sci. Rep.">
        <title>Draft genome of Tanacetum cinerariifolium, the natural source of mosquito coil.</title>
        <authorList>
            <person name="Yamashiro T."/>
            <person name="Shiraishi A."/>
            <person name="Satake H."/>
            <person name="Nakayama K."/>
        </authorList>
    </citation>
    <scope>NUCLEOTIDE SEQUENCE</scope>
</reference>
<sequence>MVPTAVLTQSKPVFNTDVRPVSAAMPKINVTRPRYAHLIITKFKSPIIRHITRSLSSNTSNSSPSVTAVQALVVSAAQGMPGKWGNPQHALNDKEVIDSGCSRYMTGNMSYLFDFEELNGGYVAFG</sequence>
<dbReference type="EMBL" id="BKCJ011284426">
    <property type="protein sequence ID" value="GFD15156.1"/>
    <property type="molecule type" value="Genomic_DNA"/>
</dbReference>
<dbReference type="AlphaFoldDB" id="A0A699U1B3"/>
<protein>
    <submittedName>
        <fullName evidence="1">Ribonuclease H-like domain-containing protein</fullName>
    </submittedName>
</protein>
<gene>
    <name evidence="1" type="ORF">Tci_887125</name>
</gene>